<feature type="region of interest" description="Disordered" evidence="1">
    <location>
        <begin position="362"/>
        <end position="399"/>
    </location>
</feature>
<feature type="domain" description="Endonuclease/exonuclease/phosphatase" evidence="2">
    <location>
        <begin position="628"/>
        <end position="780"/>
    </location>
</feature>
<comment type="caution">
    <text evidence="3">The sequence shown here is derived from an EMBL/GenBank/DDBJ whole genome shotgun (WGS) entry which is preliminary data.</text>
</comment>
<gene>
    <name evidence="3" type="ORF">SLEP1_g36982</name>
</gene>
<dbReference type="Pfam" id="PF03372">
    <property type="entry name" value="Exo_endo_phos"/>
    <property type="match status" value="1"/>
</dbReference>
<dbReference type="Gene3D" id="3.60.10.10">
    <property type="entry name" value="Endonuclease/exonuclease/phosphatase"/>
    <property type="match status" value="1"/>
</dbReference>
<dbReference type="InterPro" id="IPR036691">
    <property type="entry name" value="Endo/exonu/phosph_ase_sf"/>
</dbReference>
<dbReference type="AlphaFoldDB" id="A0AAV5KTR0"/>
<reference evidence="3 4" key="1">
    <citation type="journal article" date="2021" name="Commun. Biol.">
        <title>The genome of Shorea leprosula (Dipterocarpaceae) highlights the ecological relevance of drought in aseasonal tropical rainforests.</title>
        <authorList>
            <person name="Ng K.K.S."/>
            <person name="Kobayashi M.J."/>
            <person name="Fawcett J.A."/>
            <person name="Hatakeyama M."/>
            <person name="Paape T."/>
            <person name="Ng C.H."/>
            <person name="Ang C.C."/>
            <person name="Tnah L.H."/>
            <person name="Lee C.T."/>
            <person name="Nishiyama T."/>
            <person name="Sese J."/>
            <person name="O'Brien M.J."/>
            <person name="Copetti D."/>
            <person name="Mohd Noor M.I."/>
            <person name="Ong R.C."/>
            <person name="Putra M."/>
            <person name="Sireger I.Z."/>
            <person name="Indrioko S."/>
            <person name="Kosugi Y."/>
            <person name="Izuno A."/>
            <person name="Isagi Y."/>
            <person name="Lee S.L."/>
            <person name="Shimizu K.K."/>
        </authorList>
    </citation>
    <scope>NUCLEOTIDE SEQUENCE [LARGE SCALE GENOMIC DNA]</scope>
    <source>
        <strain evidence="3">214</strain>
    </source>
</reference>
<dbReference type="PANTHER" id="PTHR33710">
    <property type="entry name" value="BNAC02G09200D PROTEIN"/>
    <property type="match status" value="1"/>
</dbReference>
<evidence type="ECO:0000313" key="4">
    <source>
        <dbReference type="Proteomes" id="UP001054252"/>
    </source>
</evidence>
<name>A0AAV5KTR0_9ROSI</name>
<dbReference type="Proteomes" id="UP001054252">
    <property type="component" value="Unassembled WGS sequence"/>
</dbReference>
<feature type="compositionally biased region" description="Basic and acidic residues" evidence="1">
    <location>
        <begin position="432"/>
        <end position="442"/>
    </location>
</feature>
<sequence>MWHTFNRIGLGRVLEIDCPTKRDRLGRRFGFVRFLDVKNEAALERRLNEVRIGSRILQANKPRYTKWDRQKTLISNNRSKAWDWRQQSPYGNGRRPSYAEVVKAANSRMEERSNQERRKEGTEQRHGNNGASVYGAQQREWKPKHQHQHWSSMELNVDLKEYAWLEKCFVGTVHSVNSISNLQQKFYMEGIFFTSIRPMGGRLVLLEAKEHEDLKELVDTGKDWLGKWFADVKPWTPTVVVAERFAWIRYESTISKERLDIARFLISTPSMESISKSITVKINGEFFTLMFTEEESTNNLFTMRSDRTFHTPSEEEEESSSTDNQNEVHSDSDENIFEQIVIQSQGIEDDDVAILRAEVGDDVASPNMGDGNKHEVATQRDEVASPNMGDENENNMASPKAEVAKHIDEAGCSKRNEDEEASTGTEIVQETEGPKKHQENKSNRPKARDRKSEISFWDDLGSDSGTEARWMNRNDGCGKRKKKRRAKSCASVYRKSGGLDGFLIQQKNKGQKKSAVETKKKILFEKAPEKSIADNSINDSNIQNCNKSIEMRSRKRNMEALWSWVKELGVSAQTEEISVLQKLVDMESRDKARWRQEEEKKNRKGDQSVDKRLCRMIWDSDNFEWVAQPANGASGGILTIWNSTVFKKISILEGAGYLGVVGFWGEENIPCYLVNVYSSCDLVNKRILWENLSNLICSNKGNWCIAGDFNVIRNLQERKGGISVRRELREFNEFIEMCGLVDLPLIGRKFTWYQPNGNCMSRLDRFLFSEEWLLNWTELKQWGLPRTLLDHCPILVKDETRNWGPKPFKFFNVWLQDHVFREMTEKQWNSFNIQGWGGYVLKEKLKLLKNSMKEWTRSHVQEVDKKIEEAKDNIAKLDCKGELQQLTEEESSLKRDLLLNLWENIQKKEEMARQKSRMMWMKEGDANTSFFHRCIKSRWRRNEINSLMVNGKTLHEVEELKQGVTEYFKNLFTAEDWKRPILEGVHFNKISETEKGLLTEPFLEAKVKAAVWNCDSDKAPGPDGLSFGFLKAEWEVVKKGYNEVSSGLSHQ</sequence>
<evidence type="ECO:0000259" key="2">
    <source>
        <dbReference type="Pfam" id="PF03372"/>
    </source>
</evidence>
<proteinExistence type="predicted"/>
<feature type="region of interest" description="Disordered" evidence="1">
    <location>
        <begin position="413"/>
        <end position="482"/>
    </location>
</feature>
<feature type="region of interest" description="Disordered" evidence="1">
    <location>
        <begin position="309"/>
        <end position="333"/>
    </location>
</feature>
<feature type="compositionally biased region" description="Basic and acidic residues" evidence="1">
    <location>
        <begin position="371"/>
        <end position="383"/>
    </location>
</feature>
<organism evidence="3 4">
    <name type="scientific">Rubroshorea leprosula</name>
    <dbReference type="NCBI Taxonomy" id="152421"/>
    <lineage>
        <taxon>Eukaryota</taxon>
        <taxon>Viridiplantae</taxon>
        <taxon>Streptophyta</taxon>
        <taxon>Embryophyta</taxon>
        <taxon>Tracheophyta</taxon>
        <taxon>Spermatophyta</taxon>
        <taxon>Magnoliopsida</taxon>
        <taxon>eudicotyledons</taxon>
        <taxon>Gunneridae</taxon>
        <taxon>Pentapetalae</taxon>
        <taxon>rosids</taxon>
        <taxon>malvids</taxon>
        <taxon>Malvales</taxon>
        <taxon>Dipterocarpaceae</taxon>
        <taxon>Rubroshorea</taxon>
    </lineage>
</organism>
<accession>A0AAV5KTR0</accession>
<dbReference type="PANTHER" id="PTHR33710:SF84">
    <property type="entry name" value="ENDONUCLEASE_EXONUCLEASE_PHOSPHATASE FAMILY PROTEIN"/>
    <property type="match status" value="1"/>
</dbReference>
<protein>
    <recommendedName>
        <fullName evidence="2">Endonuclease/exonuclease/phosphatase domain-containing protein</fullName>
    </recommendedName>
</protein>
<dbReference type="SUPFAM" id="SSF56219">
    <property type="entry name" value="DNase I-like"/>
    <property type="match status" value="1"/>
</dbReference>
<evidence type="ECO:0000256" key="1">
    <source>
        <dbReference type="SAM" id="MobiDB-lite"/>
    </source>
</evidence>
<feature type="region of interest" description="Disordered" evidence="1">
    <location>
        <begin position="103"/>
        <end position="133"/>
    </location>
</feature>
<evidence type="ECO:0000313" key="3">
    <source>
        <dbReference type="EMBL" id="GKV27862.1"/>
    </source>
</evidence>
<feature type="compositionally biased region" description="Basic and acidic residues" evidence="1">
    <location>
        <begin position="108"/>
        <end position="126"/>
    </location>
</feature>
<dbReference type="GO" id="GO:0003824">
    <property type="term" value="F:catalytic activity"/>
    <property type="evidence" value="ECO:0007669"/>
    <property type="project" value="InterPro"/>
</dbReference>
<dbReference type="EMBL" id="BPVZ01000077">
    <property type="protein sequence ID" value="GKV27862.1"/>
    <property type="molecule type" value="Genomic_DNA"/>
</dbReference>
<keyword evidence="4" id="KW-1185">Reference proteome</keyword>
<dbReference type="InterPro" id="IPR005135">
    <property type="entry name" value="Endo/exonuclease/phosphatase"/>
</dbReference>